<reference evidence="2 3" key="1">
    <citation type="journal article" date="2020" name="Nat. Food">
        <title>A phased Vanilla planifolia genome enables genetic improvement of flavour and production.</title>
        <authorList>
            <person name="Hasing T."/>
            <person name="Tang H."/>
            <person name="Brym M."/>
            <person name="Khazi F."/>
            <person name="Huang T."/>
            <person name="Chambers A.H."/>
        </authorList>
    </citation>
    <scope>NUCLEOTIDE SEQUENCE [LARGE SCALE GENOMIC DNA]</scope>
    <source>
        <tissue evidence="2">Leaf</tissue>
    </source>
</reference>
<dbReference type="OrthoDB" id="689767at2759"/>
<dbReference type="Proteomes" id="UP000639772">
    <property type="component" value="Unassembled WGS sequence"/>
</dbReference>
<sequence length="423" mass="45889">MASACVNNAGMSPENFIDCSPAYPAHGWLSPRISFSCDFEEDGGKNDDEKLSEKGDGKEFVDFEFRLDDPVTMLPADELFSDGKLVPLHLSIMRPVVDSLSEITSPEPIHPRRMTKISANDVCAFSPKAPRCSSRWKELLGWKKAQNRKLEDAKADTAHSKGSSTKTLKHLLHKNLRSSSTSDSSLSLPLLRDVDCELVSISARASLSSSSSSSADHDDLPRLSLDLERISPLPTSAWRNPARARLLNARSPPIRRPPSDLASGGSMAVRFGRIPMRQVPESIPESYMAVRVGRSPMRRGTTDPCELPPPRGSSVDSPRLNASGKVIFQGLERSSSSPSTFNGGPRPRSRGTERSYSSNVPVITPVLNVPVCSLRGSAKSASVFGLSQLFSPQKKEKESSSAAKNGISNLTGVKRVKSTFNAD</sequence>
<dbReference type="EMBL" id="JADCNM010000005">
    <property type="protein sequence ID" value="KAG0482686.1"/>
    <property type="molecule type" value="Genomic_DNA"/>
</dbReference>
<protein>
    <submittedName>
        <fullName evidence="2">Uncharacterized protein</fullName>
    </submittedName>
</protein>
<organism evidence="2 3">
    <name type="scientific">Vanilla planifolia</name>
    <name type="common">Vanilla</name>
    <dbReference type="NCBI Taxonomy" id="51239"/>
    <lineage>
        <taxon>Eukaryota</taxon>
        <taxon>Viridiplantae</taxon>
        <taxon>Streptophyta</taxon>
        <taxon>Embryophyta</taxon>
        <taxon>Tracheophyta</taxon>
        <taxon>Spermatophyta</taxon>
        <taxon>Magnoliopsida</taxon>
        <taxon>Liliopsida</taxon>
        <taxon>Asparagales</taxon>
        <taxon>Orchidaceae</taxon>
        <taxon>Vanilloideae</taxon>
        <taxon>Vanilleae</taxon>
        <taxon>Vanilla</taxon>
    </lineage>
</organism>
<evidence type="ECO:0000256" key="1">
    <source>
        <dbReference type="SAM" id="MobiDB-lite"/>
    </source>
</evidence>
<evidence type="ECO:0000313" key="3">
    <source>
        <dbReference type="Proteomes" id="UP000639772"/>
    </source>
</evidence>
<comment type="caution">
    <text evidence="2">The sequence shown here is derived from an EMBL/GenBank/DDBJ whole genome shotgun (WGS) entry which is preliminary data.</text>
</comment>
<feature type="region of interest" description="Disordered" evidence="1">
    <location>
        <begin position="294"/>
        <end position="357"/>
    </location>
</feature>
<name>A0A835R4R7_VANPL</name>
<accession>A0A835R4R7</accession>
<dbReference type="PANTHER" id="PTHR31722:SF0">
    <property type="entry name" value="OS06G0675200 PROTEIN"/>
    <property type="match status" value="1"/>
</dbReference>
<feature type="compositionally biased region" description="Polar residues" evidence="1">
    <location>
        <begin position="332"/>
        <end position="342"/>
    </location>
</feature>
<gene>
    <name evidence="2" type="ORF">HPP92_010770</name>
</gene>
<proteinExistence type="predicted"/>
<dbReference type="AlphaFoldDB" id="A0A835R4R7"/>
<dbReference type="PANTHER" id="PTHR31722">
    <property type="entry name" value="OS06G0675200 PROTEIN"/>
    <property type="match status" value="1"/>
</dbReference>
<evidence type="ECO:0000313" key="2">
    <source>
        <dbReference type="EMBL" id="KAG0482686.1"/>
    </source>
</evidence>